<dbReference type="STRING" id="93625.A0A409XJF9"/>
<evidence type="ECO:0000313" key="3">
    <source>
        <dbReference type="Proteomes" id="UP000283269"/>
    </source>
</evidence>
<feature type="region of interest" description="Disordered" evidence="1">
    <location>
        <begin position="85"/>
        <end position="110"/>
    </location>
</feature>
<name>A0A409XJF9_PSICY</name>
<dbReference type="AlphaFoldDB" id="A0A409XJF9"/>
<evidence type="ECO:0000313" key="2">
    <source>
        <dbReference type="EMBL" id="PPQ90866.1"/>
    </source>
</evidence>
<dbReference type="OrthoDB" id="3256954at2759"/>
<organism evidence="2 3">
    <name type="scientific">Psilocybe cyanescens</name>
    <dbReference type="NCBI Taxonomy" id="93625"/>
    <lineage>
        <taxon>Eukaryota</taxon>
        <taxon>Fungi</taxon>
        <taxon>Dikarya</taxon>
        <taxon>Basidiomycota</taxon>
        <taxon>Agaricomycotina</taxon>
        <taxon>Agaricomycetes</taxon>
        <taxon>Agaricomycetidae</taxon>
        <taxon>Agaricales</taxon>
        <taxon>Agaricineae</taxon>
        <taxon>Strophariaceae</taxon>
        <taxon>Psilocybe</taxon>
    </lineage>
</organism>
<keyword evidence="3" id="KW-1185">Reference proteome</keyword>
<accession>A0A409XJF9</accession>
<dbReference type="Proteomes" id="UP000283269">
    <property type="component" value="Unassembled WGS sequence"/>
</dbReference>
<gene>
    <name evidence="2" type="ORF">CVT25_007336</name>
</gene>
<dbReference type="EMBL" id="NHYD01001523">
    <property type="protein sequence ID" value="PPQ90866.1"/>
    <property type="molecule type" value="Genomic_DNA"/>
</dbReference>
<proteinExistence type="predicted"/>
<feature type="compositionally biased region" description="Polar residues" evidence="1">
    <location>
        <begin position="88"/>
        <end position="98"/>
    </location>
</feature>
<comment type="caution">
    <text evidence="2">The sequence shown here is derived from an EMBL/GenBank/DDBJ whole genome shotgun (WGS) entry which is preliminary data.</text>
</comment>
<reference evidence="2 3" key="1">
    <citation type="journal article" date="2018" name="Evol. Lett.">
        <title>Horizontal gene cluster transfer increased hallucinogenic mushroom diversity.</title>
        <authorList>
            <person name="Reynolds H.T."/>
            <person name="Vijayakumar V."/>
            <person name="Gluck-Thaler E."/>
            <person name="Korotkin H.B."/>
            <person name="Matheny P.B."/>
            <person name="Slot J.C."/>
        </authorList>
    </citation>
    <scope>NUCLEOTIDE SEQUENCE [LARGE SCALE GENOMIC DNA]</scope>
    <source>
        <strain evidence="2 3">2631</strain>
    </source>
</reference>
<protein>
    <submittedName>
        <fullName evidence="2">Uncharacterized protein</fullName>
    </submittedName>
</protein>
<evidence type="ECO:0000256" key="1">
    <source>
        <dbReference type="SAM" id="MobiDB-lite"/>
    </source>
</evidence>
<sequence>MLRRMHTVLGPLQPRDVQPLLFAPTTPAVLRHLPGPLIRRIPPALGAAPRLAPAPAVPFRAPALSFNPLLSPPFPAAVVYGDHRERQSYSPNTSTPQDVEQVVENDKSESNIRCGRMPQRVLRRYKMVKKVELFRDIFVLDNAVLQNLLDMCANRTES</sequence>
<dbReference type="InParanoid" id="A0A409XJF9"/>